<sequence length="338" mass="36665">MRVGRRARQLLLTGFAVAALAACEILPNEPTPPEDIPQVAPTRPRAAPQPAPSPTTGIDTTPAPSTAPRSAASRELAAYYGRLQQDLLVQGLLRTDGGGPDTPFTDTMLVRNFERIALAEEYARGAGFTRSSGELGRVKKWNGPVRISVDFGASVDADQRITDQAQVARYVARLARVTRHPVSISQSNANFHVLFMGEDDSDQLKPRIRALVPEISDSALSIFDNLPRGIHCLVLAFSGSPNGYDYARAVALIRAEHPDLLRQSCIHEELAQGLGLGNDSPTARPSIFNDDDEFALLTTHDEMLLKILYDPRLKPGMSADQARPIVRELAARMTGGPS</sequence>
<comment type="caution">
    <text evidence="3">The sequence shown here is derived from an EMBL/GenBank/DDBJ whole genome shotgun (WGS) entry which is preliminary data.</text>
</comment>
<keyword evidence="4" id="KW-1185">Reference proteome</keyword>
<dbReference type="InterPro" id="IPR021323">
    <property type="entry name" value="DUF2927"/>
</dbReference>
<feature type="region of interest" description="Disordered" evidence="1">
    <location>
        <begin position="27"/>
        <end position="71"/>
    </location>
</feature>
<evidence type="ECO:0000256" key="1">
    <source>
        <dbReference type="SAM" id="MobiDB-lite"/>
    </source>
</evidence>
<feature type="compositionally biased region" description="Low complexity" evidence="1">
    <location>
        <begin position="37"/>
        <end position="46"/>
    </location>
</feature>
<dbReference type="EMBL" id="SLZU01000001">
    <property type="protein sequence ID" value="TCS67577.1"/>
    <property type="molecule type" value="Genomic_DNA"/>
</dbReference>
<organism evidence="3 4">
    <name type="scientific">Primorskyibacter sedentarius</name>
    <dbReference type="NCBI Taxonomy" id="745311"/>
    <lineage>
        <taxon>Bacteria</taxon>
        <taxon>Pseudomonadati</taxon>
        <taxon>Pseudomonadota</taxon>
        <taxon>Alphaproteobacteria</taxon>
        <taxon>Rhodobacterales</taxon>
        <taxon>Roseobacteraceae</taxon>
        <taxon>Primorskyibacter</taxon>
    </lineage>
</organism>
<gene>
    <name evidence="3" type="ORF">EDD52_101679</name>
</gene>
<reference evidence="3 4" key="1">
    <citation type="submission" date="2019-03" db="EMBL/GenBank/DDBJ databases">
        <title>Genomic Encyclopedia of Type Strains, Phase IV (KMG-IV): sequencing the most valuable type-strain genomes for metagenomic binning, comparative biology and taxonomic classification.</title>
        <authorList>
            <person name="Goeker M."/>
        </authorList>
    </citation>
    <scope>NUCLEOTIDE SEQUENCE [LARGE SCALE GENOMIC DNA]</scope>
    <source>
        <strain evidence="3 4">DSM 104836</strain>
    </source>
</reference>
<dbReference type="RefSeq" id="WP_132241776.1">
    <property type="nucleotide sequence ID" value="NZ_SLZU01000001.1"/>
</dbReference>
<proteinExistence type="predicted"/>
<feature type="chain" id="PRO_5021031428" evidence="2">
    <location>
        <begin position="22"/>
        <end position="338"/>
    </location>
</feature>
<dbReference type="Proteomes" id="UP000295696">
    <property type="component" value="Unassembled WGS sequence"/>
</dbReference>
<dbReference type="OrthoDB" id="3295600at2"/>
<dbReference type="AlphaFoldDB" id="A0A4R3JMG9"/>
<feature type="signal peptide" evidence="2">
    <location>
        <begin position="1"/>
        <end position="21"/>
    </location>
</feature>
<accession>A0A4R3JMG9</accession>
<protein>
    <submittedName>
        <fullName evidence="3">DUF2927 family protein</fullName>
    </submittedName>
</protein>
<evidence type="ECO:0000313" key="3">
    <source>
        <dbReference type="EMBL" id="TCS67577.1"/>
    </source>
</evidence>
<evidence type="ECO:0000313" key="4">
    <source>
        <dbReference type="Proteomes" id="UP000295696"/>
    </source>
</evidence>
<dbReference type="Pfam" id="PF11150">
    <property type="entry name" value="DUF2927"/>
    <property type="match status" value="1"/>
</dbReference>
<feature type="compositionally biased region" description="Low complexity" evidence="1">
    <location>
        <begin position="54"/>
        <end position="71"/>
    </location>
</feature>
<name>A0A4R3JMG9_9RHOB</name>
<keyword evidence="2" id="KW-0732">Signal</keyword>
<dbReference type="PROSITE" id="PS51257">
    <property type="entry name" value="PROKAR_LIPOPROTEIN"/>
    <property type="match status" value="1"/>
</dbReference>
<evidence type="ECO:0000256" key="2">
    <source>
        <dbReference type="SAM" id="SignalP"/>
    </source>
</evidence>